<protein>
    <submittedName>
        <fullName evidence="1">Uncharacterized protein</fullName>
    </submittedName>
</protein>
<evidence type="ECO:0000313" key="1">
    <source>
        <dbReference type="EMBL" id="PWU22400.1"/>
    </source>
</evidence>
<comment type="caution">
    <text evidence="1">The sequence shown here is derived from an EMBL/GenBank/DDBJ whole genome shotgun (WGS) entry which is preliminary data.</text>
</comment>
<dbReference type="EMBL" id="PSRQ01000065">
    <property type="protein sequence ID" value="PWU22400.1"/>
    <property type="molecule type" value="Genomic_DNA"/>
</dbReference>
<dbReference type="AlphaFoldDB" id="A0A317JLF2"/>
<sequence>MPKIEKDYRWRDRAFHNSGKIKENSGQEEGRQENIQAAIIELQKHFPGEAITESNYTKYLDKYLKQL</sequence>
<accession>A0A317JLF2</accession>
<reference evidence="1 2" key="1">
    <citation type="submission" date="2018-02" db="EMBL/GenBank/DDBJ databases">
        <title>Genomic Reconstructions from Amazon Rainforest and Pasture Soil Reveal Novel Insights into the Physiology of Candidate Phyla in Tropical Sites.</title>
        <authorList>
            <person name="Kroeger M.E."/>
            <person name="Delmont T."/>
            <person name="Eren A.M."/>
            <person name="Guo J."/>
            <person name="Meyer K.M."/>
            <person name="Khan K."/>
            <person name="Rodrigues J.L.M."/>
            <person name="Bohannan B.J.M."/>
            <person name="Tringe S."/>
            <person name="Borges C.D."/>
            <person name="Tiedje J."/>
            <person name="Tsai S.M."/>
            <person name="Nusslein K."/>
        </authorList>
    </citation>
    <scope>NUCLEOTIDE SEQUENCE [LARGE SCALE GENOMIC DNA]</scope>
    <source>
        <strain evidence="1">Amazon FNV 2010 28 9</strain>
    </source>
</reference>
<dbReference type="Proteomes" id="UP000246104">
    <property type="component" value="Unassembled WGS sequence"/>
</dbReference>
<name>A0A317JLF2_9BACT</name>
<evidence type="ECO:0000313" key="2">
    <source>
        <dbReference type="Proteomes" id="UP000246104"/>
    </source>
</evidence>
<gene>
    <name evidence="1" type="ORF">C5B42_06110</name>
</gene>
<organism evidence="1 2">
    <name type="scientific">Candidatus Cerribacteria bacterium 'Amazon FNV 2010 28 9'</name>
    <dbReference type="NCBI Taxonomy" id="2081795"/>
    <lineage>
        <taxon>Bacteria</taxon>
        <taxon>Candidatus Cerribacteria</taxon>
    </lineage>
</organism>
<proteinExistence type="predicted"/>